<dbReference type="InterPro" id="IPR003953">
    <property type="entry name" value="FAD-dep_OxRdtase_2_FAD-bd"/>
</dbReference>
<evidence type="ECO:0000256" key="1">
    <source>
        <dbReference type="ARBA" id="ARBA00022630"/>
    </source>
</evidence>
<dbReference type="RefSeq" id="WP_015763391.1">
    <property type="nucleotide sequence ID" value="NC_013202.1"/>
</dbReference>
<dbReference type="STRING" id="485914.Hmuk_2439"/>
<keyword evidence="5" id="KW-1185">Reference proteome</keyword>
<dbReference type="Proteomes" id="UP000001746">
    <property type="component" value="Chromosome"/>
</dbReference>
<dbReference type="Pfam" id="PF00890">
    <property type="entry name" value="FAD_binding_2"/>
    <property type="match status" value="1"/>
</dbReference>
<dbReference type="GeneID" id="95971335"/>
<dbReference type="HOGENOM" id="CLU_2874975_0_0_2"/>
<dbReference type="KEGG" id="hmu:Hmuk_2439"/>
<gene>
    <name evidence="4" type="ordered locus">Hmuk_2439</name>
</gene>
<keyword evidence="1" id="KW-0285">Flavoprotein</keyword>
<evidence type="ECO:0000313" key="4">
    <source>
        <dbReference type="EMBL" id="ACV48549.1"/>
    </source>
</evidence>
<dbReference type="AlphaFoldDB" id="C7NY89"/>
<keyword evidence="2" id="KW-0560">Oxidoreductase</keyword>
<dbReference type="SUPFAM" id="SSF51905">
    <property type="entry name" value="FAD/NAD(P)-binding domain"/>
    <property type="match status" value="1"/>
</dbReference>
<accession>C7NY89</accession>
<sequence>MSTVRSDVVVVGGGVAGLSAATFTARHGLDTLVVDSGESIESQCTPDRTAAVRSVCKSFQLLL</sequence>
<organism evidence="4 5">
    <name type="scientific">Halomicrobium mukohataei (strain ATCC 700874 / DSM 12286 / JCM 9738 / NCIMB 13541)</name>
    <name type="common">Haloarcula mukohataei</name>
    <dbReference type="NCBI Taxonomy" id="485914"/>
    <lineage>
        <taxon>Archaea</taxon>
        <taxon>Methanobacteriati</taxon>
        <taxon>Methanobacteriota</taxon>
        <taxon>Stenosarchaea group</taxon>
        <taxon>Halobacteria</taxon>
        <taxon>Halobacteriales</taxon>
        <taxon>Haloarculaceae</taxon>
        <taxon>Halomicrobium</taxon>
    </lineage>
</organism>
<evidence type="ECO:0000259" key="3">
    <source>
        <dbReference type="Pfam" id="PF00890"/>
    </source>
</evidence>
<evidence type="ECO:0000313" key="5">
    <source>
        <dbReference type="Proteomes" id="UP000001746"/>
    </source>
</evidence>
<dbReference type="GO" id="GO:0016491">
    <property type="term" value="F:oxidoreductase activity"/>
    <property type="evidence" value="ECO:0007669"/>
    <property type="project" value="UniProtKB-KW"/>
</dbReference>
<dbReference type="EMBL" id="CP001688">
    <property type="protein sequence ID" value="ACV48549.1"/>
    <property type="molecule type" value="Genomic_DNA"/>
</dbReference>
<dbReference type="InterPro" id="IPR036188">
    <property type="entry name" value="FAD/NAD-bd_sf"/>
</dbReference>
<dbReference type="eggNOG" id="arCOG01301">
    <property type="taxonomic scope" value="Archaea"/>
</dbReference>
<name>C7NY89_HALMD</name>
<feature type="domain" description="FAD-dependent oxidoreductase 2 FAD-binding" evidence="3">
    <location>
        <begin position="7"/>
        <end position="43"/>
    </location>
</feature>
<protein>
    <recommendedName>
        <fullName evidence="3">FAD-dependent oxidoreductase 2 FAD-binding domain-containing protein</fullName>
    </recommendedName>
</protein>
<dbReference type="Gene3D" id="3.50.50.60">
    <property type="entry name" value="FAD/NAD(P)-binding domain"/>
    <property type="match status" value="1"/>
</dbReference>
<proteinExistence type="predicted"/>
<reference evidence="4 5" key="1">
    <citation type="journal article" date="2009" name="Stand. Genomic Sci.">
        <title>Complete genome sequence of Halomicrobium mukohataei type strain (arg-2).</title>
        <authorList>
            <person name="Tindall B.J."/>
            <person name="Schneider S."/>
            <person name="Lapidus A."/>
            <person name="Copeland A."/>
            <person name="Glavina Del Rio T."/>
            <person name="Nolan M."/>
            <person name="Lucas S."/>
            <person name="Chen F."/>
            <person name="Tice H."/>
            <person name="Cheng J.F."/>
            <person name="Saunders E."/>
            <person name="Bruce D."/>
            <person name="Goodwin L."/>
            <person name="Pitluck S."/>
            <person name="Mikhailova N."/>
            <person name="Pati A."/>
            <person name="Ivanova N."/>
            <person name="Mavrommatis K."/>
            <person name="Chen A."/>
            <person name="Palaniappan K."/>
            <person name="Chain P."/>
            <person name="Land M."/>
            <person name="Hauser L."/>
            <person name="Chang Y.J."/>
            <person name="Jeffries C.D."/>
            <person name="Brettin T."/>
            <person name="Han C."/>
            <person name="Rohde M."/>
            <person name="Goker M."/>
            <person name="Bristow J."/>
            <person name="Eisen J.A."/>
            <person name="Markowitz V."/>
            <person name="Hugenholtz P."/>
            <person name="Klenk H.P."/>
            <person name="Kyrpides N.C."/>
            <person name="Detter J.C."/>
        </authorList>
    </citation>
    <scope>NUCLEOTIDE SEQUENCE [LARGE SCALE GENOMIC DNA]</scope>
    <source>
        <strain evidence="5">ATCC 700874 / DSM 12286 / JCM 9738 / NCIMB 13541</strain>
    </source>
</reference>
<evidence type="ECO:0000256" key="2">
    <source>
        <dbReference type="ARBA" id="ARBA00023002"/>
    </source>
</evidence>